<gene>
    <name evidence="1" type="ORF">NPIL_373271</name>
    <name evidence="2" type="ORF">NPIL_77191</name>
</gene>
<dbReference type="EMBL" id="BMAW01043550">
    <property type="protein sequence ID" value="GFS39991.1"/>
    <property type="molecule type" value="Genomic_DNA"/>
</dbReference>
<evidence type="ECO:0000313" key="2">
    <source>
        <dbReference type="EMBL" id="GFU01112.1"/>
    </source>
</evidence>
<keyword evidence="3" id="KW-1185">Reference proteome</keyword>
<organism evidence="2 3">
    <name type="scientific">Nephila pilipes</name>
    <name type="common">Giant wood spider</name>
    <name type="synonym">Nephila maculata</name>
    <dbReference type="NCBI Taxonomy" id="299642"/>
    <lineage>
        <taxon>Eukaryota</taxon>
        <taxon>Metazoa</taxon>
        <taxon>Ecdysozoa</taxon>
        <taxon>Arthropoda</taxon>
        <taxon>Chelicerata</taxon>
        <taxon>Arachnida</taxon>
        <taxon>Araneae</taxon>
        <taxon>Araneomorphae</taxon>
        <taxon>Entelegynae</taxon>
        <taxon>Araneoidea</taxon>
        <taxon>Nephilidae</taxon>
        <taxon>Nephila</taxon>
    </lineage>
</organism>
<dbReference type="Proteomes" id="UP000887013">
    <property type="component" value="Unassembled WGS sequence"/>
</dbReference>
<name>A0A8X6Q8J2_NEPPI</name>
<comment type="caution">
    <text evidence="2">The sequence shown here is derived from an EMBL/GenBank/DDBJ whole genome shotgun (WGS) entry which is preliminary data.</text>
</comment>
<sequence length="86" mass="9901">MKEKCFFYSTVPLVAACFASHLQTECGSTAGRLFVHIAREFKPLLEMECTSENISEMKKTILDVLDLEGEEKHLFQSVFDVLKRRK</sequence>
<proteinExistence type="predicted"/>
<dbReference type="EMBL" id="BMAW01076337">
    <property type="protein sequence ID" value="GFU01112.1"/>
    <property type="molecule type" value="Genomic_DNA"/>
</dbReference>
<accession>A0A8X6Q8J2</accession>
<protein>
    <submittedName>
        <fullName evidence="2">Uncharacterized protein</fullName>
    </submittedName>
</protein>
<evidence type="ECO:0000313" key="1">
    <source>
        <dbReference type="EMBL" id="GFS39991.1"/>
    </source>
</evidence>
<evidence type="ECO:0000313" key="3">
    <source>
        <dbReference type="Proteomes" id="UP000887013"/>
    </source>
</evidence>
<dbReference type="PROSITE" id="PS51257">
    <property type="entry name" value="PROKAR_LIPOPROTEIN"/>
    <property type="match status" value="1"/>
</dbReference>
<dbReference type="AlphaFoldDB" id="A0A8X6Q8J2"/>
<reference evidence="2" key="1">
    <citation type="submission" date="2020-08" db="EMBL/GenBank/DDBJ databases">
        <title>Multicomponent nature underlies the extraordinary mechanical properties of spider dragline silk.</title>
        <authorList>
            <person name="Kono N."/>
            <person name="Nakamura H."/>
            <person name="Mori M."/>
            <person name="Yoshida Y."/>
            <person name="Ohtoshi R."/>
            <person name="Malay A.D."/>
            <person name="Moran D.A.P."/>
            <person name="Tomita M."/>
            <person name="Numata K."/>
            <person name="Arakawa K."/>
        </authorList>
    </citation>
    <scope>NUCLEOTIDE SEQUENCE</scope>
</reference>